<evidence type="ECO:0000313" key="2">
    <source>
        <dbReference type="WBParaSite" id="PS1159_v2.g18580.t1"/>
    </source>
</evidence>
<proteinExistence type="predicted"/>
<dbReference type="WBParaSite" id="PS1159_v2.g18580.t1">
    <property type="protein sequence ID" value="PS1159_v2.g18580.t1"/>
    <property type="gene ID" value="PS1159_v2.g18580"/>
</dbReference>
<reference evidence="2" key="1">
    <citation type="submission" date="2022-11" db="UniProtKB">
        <authorList>
            <consortium name="WormBaseParasite"/>
        </authorList>
    </citation>
    <scope>IDENTIFICATION</scope>
</reference>
<evidence type="ECO:0000313" key="1">
    <source>
        <dbReference type="Proteomes" id="UP000887580"/>
    </source>
</evidence>
<accession>A0AC35FKT4</accession>
<name>A0AC35FKT4_9BILA</name>
<dbReference type="Proteomes" id="UP000887580">
    <property type="component" value="Unplaced"/>
</dbReference>
<sequence length="151" mass="17786">MVHKLILASRSARFNSMLYSDSSTSNGIRINDFQIDTVKLALEFIYDRNIFDNLHVVEAFEMIRFAEKFRMLDLKDKLETFISYRLTPSNVCHFFNSSVTSNSATLRQLFYDFLMVCSKHTINVDDLELLENELPVEFYRKTFNLTALYHD</sequence>
<protein>
    <submittedName>
        <fullName evidence="2">BTB domain-containing protein</fullName>
    </submittedName>
</protein>
<organism evidence="1 2">
    <name type="scientific">Panagrolaimus sp. PS1159</name>
    <dbReference type="NCBI Taxonomy" id="55785"/>
    <lineage>
        <taxon>Eukaryota</taxon>
        <taxon>Metazoa</taxon>
        <taxon>Ecdysozoa</taxon>
        <taxon>Nematoda</taxon>
        <taxon>Chromadorea</taxon>
        <taxon>Rhabditida</taxon>
        <taxon>Tylenchina</taxon>
        <taxon>Panagrolaimomorpha</taxon>
        <taxon>Panagrolaimoidea</taxon>
        <taxon>Panagrolaimidae</taxon>
        <taxon>Panagrolaimus</taxon>
    </lineage>
</organism>